<proteinExistence type="predicted"/>
<dbReference type="Proteomes" id="UP001161017">
    <property type="component" value="Unassembled WGS sequence"/>
</dbReference>
<keyword evidence="3" id="KW-1185">Reference proteome</keyword>
<feature type="region of interest" description="Disordered" evidence="1">
    <location>
        <begin position="55"/>
        <end position="109"/>
    </location>
</feature>
<sequence length="520" mass="57425">MDRARSKELRELGLDVNRRVGSVKAISFSDDSIQDLYQRIGTDKKDNSIDVTVEEKPLEAEIDSNSTATQTTGFSDSRPETAMARQPEAPKQPPANRMALNSRGHRREHRRGPFGLRQIDHAFFSALPAAGSKSSELRKSNESPTSVVDERLQHTEDVVIKPKKKQTPEQIEVNAHAAKGYQFLLDPLFGNGRLLKPHRVSVLQLWPSRYRVLDSARSYTSSPISDKSDSDDSVQSDALSLHKDDLGCRRFDIPDDKSGACDFVVDALQHFPEILDKTSMQRLAAILSSAQAESLIAAMQKDPMSNFNNDFLQSLMGYGDAAMKKIAHVEGLCNSSPCTRIHTGSHSVSSEMSKAVGRLRNCGTCNKKIWLLSRVCIWGSKVSSLRTEDALSSFLIAPQDSLAASNADLASKEAEIAQEQLDQPRHGISRHRGSLALFDGYPGQSLAISFRIRCWAVEAGLPSRAGLTLELVSPSSWSHPRAGLTLKLVLLRSWPHSLGNSLHVKSRYSWGHSQSRTLSF</sequence>
<comment type="caution">
    <text evidence="2">The sequence shown here is derived from an EMBL/GenBank/DDBJ whole genome shotgun (WGS) entry which is preliminary data.</text>
</comment>
<gene>
    <name evidence="2" type="ORF">OHK93_008473</name>
</gene>
<accession>A0AA43TWK0</accession>
<evidence type="ECO:0000313" key="2">
    <source>
        <dbReference type="EMBL" id="MDI1489195.1"/>
    </source>
</evidence>
<organism evidence="2 3">
    <name type="scientific">Ramalina farinacea</name>
    <dbReference type="NCBI Taxonomy" id="258253"/>
    <lineage>
        <taxon>Eukaryota</taxon>
        <taxon>Fungi</taxon>
        <taxon>Dikarya</taxon>
        <taxon>Ascomycota</taxon>
        <taxon>Pezizomycotina</taxon>
        <taxon>Lecanoromycetes</taxon>
        <taxon>OSLEUM clade</taxon>
        <taxon>Lecanoromycetidae</taxon>
        <taxon>Lecanorales</taxon>
        <taxon>Lecanorineae</taxon>
        <taxon>Ramalinaceae</taxon>
        <taxon>Ramalina</taxon>
    </lineage>
</organism>
<evidence type="ECO:0000256" key="1">
    <source>
        <dbReference type="SAM" id="MobiDB-lite"/>
    </source>
</evidence>
<feature type="compositionally biased region" description="Polar residues" evidence="1">
    <location>
        <begin position="63"/>
        <end position="75"/>
    </location>
</feature>
<dbReference type="AlphaFoldDB" id="A0AA43TWK0"/>
<reference evidence="2" key="1">
    <citation type="journal article" date="2023" name="Genome Biol. Evol.">
        <title>First Whole Genome Sequence and Flow Cytometry Genome Size Data for the Lichen-Forming Fungus Ramalina farinacea (Ascomycota).</title>
        <authorList>
            <person name="Llewellyn T."/>
            <person name="Mian S."/>
            <person name="Hill R."/>
            <person name="Leitch I.J."/>
            <person name="Gaya E."/>
        </authorList>
    </citation>
    <scope>NUCLEOTIDE SEQUENCE</scope>
    <source>
        <strain evidence="2">LIQ254RAFAR</strain>
    </source>
</reference>
<name>A0AA43TWK0_9LECA</name>
<dbReference type="EMBL" id="JAPUFD010000009">
    <property type="protein sequence ID" value="MDI1489195.1"/>
    <property type="molecule type" value="Genomic_DNA"/>
</dbReference>
<protein>
    <submittedName>
        <fullName evidence="2">Uncharacterized protein</fullName>
    </submittedName>
</protein>
<evidence type="ECO:0000313" key="3">
    <source>
        <dbReference type="Proteomes" id="UP001161017"/>
    </source>
</evidence>